<gene>
    <name evidence="3" type="primary">yjbJ</name>
    <name evidence="3" type="ORF">NCTC11694_03660</name>
</gene>
<dbReference type="AlphaFoldDB" id="A0A7H4M216"/>
<evidence type="ECO:0000256" key="1">
    <source>
        <dbReference type="ARBA" id="ARBA00009129"/>
    </source>
</evidence>
<reference evidence="3 4" key="1">
    <citation type="submission" date="2018-06" db="EMBL/GenBank/DDBJ databases">
        <authorList>
            <consortium name="Pathogen Informatics"/>
            <person name="Doyle S."/>
        </authorList>
    </citation>
    <scope>NUCLEOTIDE SEQUENCE [LARGE SCALE GENOMIC DNA]</scope>
    <source>
        <strain evidence="3 4">NCTC11694</strain>
    </source>
</reference>
<accession>A0A7H4M216</accession>
<dbReference type="Gene3D" id="1.10.1470.10">
    <property type="entry name" value="YjbJ"/>
    <property type="match status" value="1"/>
</dbReference>
<protein>
    <submittedName>
        <fullName evidence="3">Putative stress-response protein</fullName>
    </submittedName>
</protein>
<sequence>MMNKDEIGGNWKQFKGKAKEKWGKLTDDDMTVIEGKRDQLVGRIQERYGYAKDQAEKEVTDWGNQKRLSLVAKTPCFNPYYCLL</sequence>
<evidence type="ECO:0000313" key="4">
    <source>
        <dbReference type="Proteomes" id="UP000255050"/>
    </source>
</evidence>
<comment type="similarity">
    <text evidence="1">Belongs to the UPF0337 (CsbD) family.</text>
</comment>
<dbReference type="PANTHER" id="PTHR34977">
    <property type="entry name" value="UPF0337 PROTEIN YJBJ"/>
    <property type="match status" value="1"/>
</dbReference>
<dbReference type="Proteomes" id="UP000255050">
    <property type="component" value="Unassembled WGS sequence"/>
</dbReference>
<evidence type="ECO:0000259" key="2">
    <source>
        <dbReference type="Pfam" id="PF05532"/>
    </source>
</evidence>
<organism evidence="3 4">
    <name type="scientific">Klebsiella michiganensis</name>
    <dbReference type="NCBI Taxonomy" id="1134687"/>
    <lineage>
        <taxon>Bacteria</taxon>
        <taxon>Pseudomonadati</taxon>
        <taxon>Pseudomonadota</taxon>
        <taxon>Gammaproteobacteria</taxon>
        <taxon>Enterobacterales</taxon>
        <taxon>Enterobacteriaceae</taxon>
        <taxon>Klebsiella/Raoultella group</taxon>
        <taxon>Klebsiella</taxon>
    </lineage>
</organism>
<dbReference type="InterPro" id="IPR050423">
    <property type="entry name" value="UPF0337_stress_rsp"/>
</dbReference>
<evidence type="ECO:0000313" key="3">
    <source>
        <dbReference type="EMBL" id="STR42442.1"/>
    </source>
</evidence>
<dbReference type="NCBIfam" id="NF007748">
    <property type="entry name" value="PRK10428.1"/>
    <property type="match status" value="1"/>
</dbReference>
<dbReference type="InterPro" id="IPR036629">
    <property type="entry name" value="YjbJ_sf"/>
</dbReference>
<comment type="caution">
    <text evidence="3">The sequence shown here is derived from an EMBL/GenBank/DDBJ whole genome shotgun (WGS) entry which is preliminary data.</text>
</comment>
<dbReference type="InterPro" id="IPR008462">
    <property type="entry name" value="CsbD"/>
</dbReference>
<name>A0A7H4M216_9ENTR</name>
<dbReference type="SUPFAM" id="SSF69047">
    <property type="entry name" value="Hypothetical protein YjbJ"/>
    <property type="match status" value="1"/>
</dbReference>
<proteinExistence type="inferred from homology"/>
<dbReference type="PANTHER" id="PTHR34977:SF1">
    <property type="entry name" value="UPF0337 PROTEIN YJBJ"/>
    <property type="match status" value="1"/>
</dbReference>
<dbReference type="EMBL" id="UGJR01000002">
    <property type="protein sequence ID" value="STR42442.1"/>
    <property type="molecule type" value="Genomic_DNA"/>
</dbReference>
<dbReference type="Pfam" id="PF05532">
    <property type="entry name" value="CsbD"/>
    <property type="match status" value="1"/>
</dbReference>
<feature type="domain" description="CsbD-like" evidence="2">
    <location>
        <begin position="5"/>
        <end position="57"/>
    </location>
</feature>